<evidence type="ECO:0000256" key="4">
    <source>
        <dbReference type="ARBA" id="ARBA00022692"/>
    </source>
</evidence>
<comment type="similarity">
    <text evidence="2">Belongs to the V-ATPase 116 kDa subunit family.</text>
</comment>
<gene>
    <name evidence="10" type="ORF">IWA51_08765</name>
</gene>
<accession>A0A7T3RC40</accession>
<dbReference type="AlphaFoldDB" id="A0A7T3RC40"/>
<keyword evidence="11" id="KW-1185">Reference proteome</keyword>
<dbReference type="GO" id="GO:0016471">
    <property type="term" value="C:vacuolar proton-transporting V-type ATPase complex"/>
    <property type="evidence" value="ECO:0007669"/>
    <property type="project" value="TreeGrafter"/>
</dbReference>
<dbReference type="InterPro" id="IPR002490">
    <property type="entry name" value="V-ATPase_116kDa_su"/>
</dbReference>
<feature type="transmembrane region" description="Helical" evidence="9">
    <location>
        <begin position="608"/>
        <end position="632"/>
    </location>
</feature>
<dbReference type="GO" id="GO:0007035">
    <property type="term" value="P:vacuolar acidification"/>
    <property type="evidence" value="ECO:0007669"/>
    <property type="project" value="TreeGrafter"/>
</dbReference>
<dbReference type="KEGG" id="tper:IWA51_08765"/>
<dbReference type="Gene3D" id="1.20.1460.20">
    <property type="match status" value="1"/>
</dbReference>
<protein>
    <submittedName>
        <fullName evidence="10">ATPase</fullName>
    </submittedName>
</protein>
<feature type="transmembrane region" description="Helical" evidence="9">
    <location>
        <begin position="489"/>
        <end position="513"/>
    </location>
</feature>
<evidence type="ECO:0000313" key="11">
    <source>
        <dbReference type="Proteomes" id="UP000595224"/>
    </source>
</evidence>
<feature type="transmembrane region" description="Helical" evidence="9">
    <location>
        <begin position="350"/>
        <end position="380"/>
    </location>
</feature>
<evidence type="ECO:0000256" key="1">
    <source>
        <dbReference type="ARBA" id="ARBA00004141"/>
    </source>
</evidence>
<name>A0A7T3RC40_9SPIR</name>
<evidence type="ECO:0000256" key="2">
    <source>
        <dbReference type="ARBA" id="ARBA00009904"/>
    </source>
</evidence>
<keyword evidence="6" id="KW-0406">Ion transport</keyword>
<dbReference type="Pfam" id="PF01496">
    <property type="entry name" value="V_ATPase_I"/>
    <property type="match status" value="2"/>
</dbReference>
<feature type="coiled-coil region" evidence="8">
    <location>
        <begin position="212"/>
        <end position="239"/>
    </location>
</feature>
<dbReference type="EMBL" id="CP064936">
    <property type="protein sequence ID" value="QQA00362.1"/>
    <property type="molecule type" value="Genomic_DNA"/>
</dbReference>
<dbReference type="GO" id="GO:0033179">
    <property type="term" value="C:proton-transporting V-type ATPase, V0 domain"/>
    <property type="evidence" value="ECO:0007669"/>
    <property type="project" value="InterPro"/>
</dbReference>
<feature type="transmembrane region" description="Helical" evidence="9">
    <location>
        <begin position="549"/>
        <end position="573"/>
    </location>
</feature>
<dbReference type="Proteomes" id="UP000595224">
    <property type="component" value="Chromosome"/>
</dbReference>
<sequence>MARTTAMRLVELMVLREDIHAVLKYLGELGEFQFQQDLTGASASSGEHLNPDGAIFSRLEQVRTALDIPDLTEYKEKLSVPSTEDESEAVKIIDSVEELHKKEVEASEMLRRVTSDYSEAQAFSNLKVSYSELESLSFLTLRIGKIDPAKFDALKEKVGARATIVKLGDDGSRILAASSKKARFALDADLKEFGFVELSVPKDFKGIPEDVLISLKNKKTEAVQKLSEIQEERKNFAETHKKELLHLLQVYSVGSQIHAVEGNLESTEFVYRITGWIPAYESRQVMKDLDELTKGHTGIREFLPHEVESVASGQEKVPVQLKHGKLISSFERLIFSYGSPLYGTVDPTPFVAIFFTVLFGIMFGDAGQGFVFLILGILMACKVVKLAGWEKFALVFISIGVSSTIMGLLTGEFFANATVLVPFSRWVTGLFGTPRDTILELMPSGNPESIKRMFMFFGFTIAVGFVINTCGIIINIINQFALGKKGKAVFGKTGLTGAIFFWYVIVFAVRVALFGHSPALYDWIVMGVSLFLTAFGEPFERLVDGERPVLENGLFSAVIAAIVEIIEVISSYLSNTVSFLRVGAFALAHAVLGYIIEMMVEIVPPAGGILVSIIGNGIVIVLEGMIVAIQVVRLQYYEFFSKFFSETGREFKPFRFEYKSAVQA</sequence>
<evidence type="ECO:0000256" key="7">
    <source>
        <dbReference type="ARBA" id="ARBA00023136"/>
    </source>
</evidence>
<dbReference type="Gene3D" id="3.30.70.2170">
    <property type="match status" value="1"/>
</dbReference>
<keyword evidence="5 9" id="KW-1133">Transmembrane helix</keyword>
<keyword evidence="3" id="KW-0813">Transport</keyword>
<dbReference type="PANTHER" id="PTHR11629:SF63">
    <property type="entry name" value="V-TYPE PROTON ATPASE SUBUNIT A"/>
    <property type="match status" value="1"/>
</dbReference>
<evidence type="ECO:0000256" key="6">
    <source>
        <dbReference type="ARBA" id="ARBA00023065"/>
    </source>
</evidence>
<reference evidence="10 11" key="1">
    <citation type="submission" date="2020-11" db="EMBL/GenBank/DDBJ databases">
        <title>Treponema Peruensis nv. sp., first commensal Treponema isolated from human feces.</title>
        <authorList>
            <person name="Belkhou C."/>
            <person name="Raes J."/>
        </authorList>
    </citation>
    <scope>NUCLEOTIDE SEQUENCE [LARGE SCALE GENOMIC DNA]</scope>
    <source>
        <strain evidence="10 11">RCC2812</strain>
    </source>
</reference>
<keyword evidence="8" id="KW-0175">Coiled coil</keyword>
<evidence type="ECO:0000256" key="9">
    <source>
        <dbReference type="SAM" id="Phobius"/>
    </source>
</evidence>
<evidence type="ECO:0000256" key="8">
    <source>
        <dbReference type="SAM" id="Coils"/>
    </source>
</evidence>
<organism evidence="10 11">
    <name type="scientific">Treponema peruense</name>
    <dbReference type="NCBI Taxonomy" id="2787628"/>
    <lineage>
        <taxon>Bacteria</taxon>
        <taxon>Pseudomonadati</taxon>
        <taxon>Spirochaetota</taxon>
        <taxon>Spirochaetia</taxon>
        <taxon>Spirochaetales</taxon>
        <taxon>Treponemataceae</taxon>
        <taxon>Treponema</taxon>
    </lineage>
</organism>
<evidence type="ECO:0000256" key="3">
    <source>
        <dbReference type="ARBA" id="ARBA00022448"/>
    </source>
</evidence>
<feature type="transmembrane region" description="Helical" evidence="9">
    <location>
        <begin position="579"/>
        <end position="596"/>
    </location>
</feature>
<keyword evidence="7 9" id="KW-0472">Membrane</keyword>
<dbReference type="Gene3D" id="3.30.70.2750">
    <property type="match status" value="1"/>
</dbReference>
<dbReference type="GO" id="GO:0046961">
    <property type="term" value="F:proton-transporting ATPase activity, rotational mechanism"/>
    <property type="evidence" value="ECO:0007669"/>
    <property type="project" value="InterPro"/>
</dbReference>
<evidence type="ECO:0000313" key="10">
    <source>
        <dbReference type="EMBL" id="QQA00362.1"/>
    </source>
</evidence>
<dbReference type="PANTHER" id="PTHR11629">
    <property type="entry name" value="VACUOLAR PROTON ATPASES"/>
    <property type="match status" value="1"/>
</dbReference>
<dbReference type="GO" id="GO:0051117">
    <property type="term" value="F:ATPase binding"/>
    <property type="evidence" value="ECO:0007669"/>
    <property type="project" value="TreeGrafter"/>
</dbReference>
<evidence type="ECO:0000256" key="5">
    <source>
        <dbReference type="ARBA" id="ARBA00022989"/>
    </source>
</evidence>
<comment type="subcellular location">
    <subcellularLocation>
        <location evidence="1">Membrane</location>
        <topology evidence="1">Multi-pass membrane protein</topology>
    </subcellularLocation>
</comment>
<feature type="transmembrane region" description="Helical" evidence="9">
    <location>
        <begin position="453"/>
        <end position="477"/>
    </location>
</feature>
<dbReference type="RefSeq" id="WP_177527555.1">
    <property type="nucleotide sequence ID" value="NZ_CBCSHE010000001.1"/>
</dbReference>
<feature type="transmembrane region" description="Helical" evidence="9">
    <location>
        <begin position="392"/>
        <end position="415"/>
    </location>
</feature>
<keyword evidence="4 9" id="KW-0812">Transmembrane</keyword>
<proteinExistence type="inferred from homology"/>